<proteinExistence type="predicted"/>
<comment type="caution">
    <text evidence="1">The sequence shown here is derived from an EMBL/GenBank/DDBJ whole genome shotgun (WGS) entry which is preliminary data.</text>
</comment>
<evidence type="ECO:0000313" key="1">
    <source>
        <dbReference type="EMBL" id="CAG8451440.1"/>
    </source>
</evidence>
<gene>
    <name evidence="1" type="ORF">SPELUC_LOCUS819</name>
</gene>
<dbReference type="Proteomes" id="UP000789366">
    <property type="component" value="Unassembled WGS sequence"/>
</dbReference>
<sequence>TIVKVRYVRLSAKEDSNLITSWAVGAYPVGHEDNIIEIVLFVPNNPDERDFETQAIFERDGYYSVSGKIIPGIYEGKKRPKMIVSISTHVMILNKDPKLNKCPLRISLIRAAQESPNVLNNDENAIFNVLINDYAGQNCNFTVKVVFPHLNSRFSYLKNAIRSQESLVFIIRQLEVIYNDFYIYAKDINLVDISSFKRRVFDNSSSSSSEVINNFTFNVLNDNVDDDFELASCSKHARIENSENSDEFTNVFNDTDGNDKELGKVNNLSEVVCNDRVENISEGERFKKSKNGKQVIGHRLRSDSRLAKSDADIVNCE</sequence>
<keyword evidence="2" id="KW-1185">Reference proteome</keyword>
<organism evidence="1 2">
    <name type="scientific">Cetraspora pellucida</name>
    <dbReference type="NCBI Taxonomy" id="1433469"/>
    <lineage>
        <taxon>Eukaryota</taxon>
        <taxon>Fungi</taxon>
        <taxon>Fungi incertae sedis</taxon>
        <taxon>Mucoromycota</taxon>
        <taxon>Glomeromycotina</taxon>
        <taxon>Glomeromycetes</taxon>
        <taxon>Diversisporales</taxon>
        <taxon>Gigasporaceae</taxon>
        <taxon>Cetraspora</taxon>
    </lineage>
</organism>
<feature type="non-terminal residue" evidence="1">
    <location>
        <position position="1"/>
    </location>
</feature>
<evidence type="ECO:0000313" key="2">
    <source>
        <dbReference type="Proteomes" id="UP000789366"/>
    </source>
</evidence>
<protein>
    <submittedName>
        <fullName evidence="1">1551_t:CDS:1</fullName>
    </submittedName>
</protein>
<dbReference type="EMBL" id="CAJVPW010000356">
    <property type="protein sequence ID" value="CAG8451440.1"/>
    <property type="molecule type" value="Genomic_DNA"/>
</dbReference>
<accession>A0ACA9K487</accession>
<reference evidence="1" key="1">
    <citation type="submission" date="2021-06" db="EMBL/GenBank/DDBJ databases">
        <authorList>
            <person name="Kallberg Y."/>
            <person name="Tangrot J."/>
            <person name="Rosling A."/>
        </authorList>
    </citation>
    <scope>NUCLEOTIDE SEQUENCE</scope>
    <source>
        <strain evidence="1">28 12/20/2015</strain>
    </source>
</reference>
<name>A0ACA9K487_9GLOM</name>